<name>F2U8Z3_SALR5</name>
<keyword evidence="4 10" id="KW-0436">Ligase</keyword>
<dbReference type="OrthoDB" id="7939818at2759"/>
<sequence>MGLLSEGTPLDWPEVKKVADYVREHGIVQLINTFERLQTRTNDVLKWGDEVEYMVVRFDEEHKQAKLVLRGKEFLQKLKETAKHWPETDAGTVAWLPEFGRYMIESTPGGPYQGHLQAFLKVEKNMALRRAQAKAALPSDVHLLSLTVFPRC</sequence>
<organism evidence="12">
    <name type="scientific">Salpingoeca rosetta (strain ATCC 50818 / BSB-021)</name>
    <dbReference type="NCBI Taxonomy" id="946362"/>
    <lineage>
        <taxon>Eukaryota</taxon>
        <taxon>Choanoflagellata</taxon>
        <taxon>Craspedida</taxon>
        <taxon>Salpingoecidae</taxon>
        <taxon>Salpingoeca</taxon>
    </lineage>
</organism>
<dbReference type="InterPro" id="IPR014746">
    <property type="entry name" value="Gln_synth/guanido_kin_cat_dom"/>
</dbReference>
<keyword evidence="5 10" id="KW-0317">Glutathione biosynthesis</keyword>
<reference evidence="11" key="1">
    <citation type="submission" date="2009-08" db="EMBL/GenBank/DDBJ databases">
        <title>Annotation of Salpingoeca rosetta.</title>
        <authorList>
            <consortium name="The Broad Institute Genome Sequencing Platform"/>
            <person name="Russ C."/>
            <person name="Cuomo C."/>
            <person name="Burger G."/>
            <person name="Gray M.W."/>
            <person name="Holland P.W.H."/>
            <person name="King N."/>
            <person name="Lang F.B.F."/>
            <person name="Roger A.J."/>
            <person name="Ruiz-Trillo I."/>
            <person name="Young S.K."/>
            <person name="Zeng Q."/>
            <person name="Gargeya S."/>
            <person name="Alvarado L."/>
            <person name="Berlin A."/>
            <person name="Chapman S.B."/>
            <person name="Chen Z."/>
            <person name="Freedman E."/>
            <person name="Gellesch M."/>
            <person name="Goldberg J."/>
            <person name="Griggs A."/>
            <person name="Gujja S."/>
            <person name="Heilman E."/>
            <person name="Heiman D."/>
            <person name="Howarth C."/>
            <person name="Mehta T."/>
            <person name="Neiman D."/>
            <person name="Pearson M."/>
            <person name="Roberts A."/>
            <person name="Saif S."/>
            <person name="Shea T."/>
            <person name="Shenoy N."/>
            <person name="Sisk P."/>
            <person name="Stolte C."/>
            <person name="Sykes S."/>
            <person name="White J."/>
            <person name="Yandava C."/>
            <person name="Haas B."/>
            <person name="Nusbaum C."/>
            <person name="Birren B."/>
        </authorList>
    </citation>
    <scope>NUCLEOTIDE SEQUENCE [LARGE SCALE GENOMIC DNA]</scope>
    <source>
        <strain evidence="11">ATCC 50818</strain>
    </source>
</reference>
<dbReference type="STRING" id="946362.F2U8Z3"/>
<keyword evidence="12" id="KW-1185">Reference proteome</keyword>
<evidence type="ECO:0000256" key="10">
    <source>
        <dbReference type="RuleBase" id="RU367135"/>
    </source>
</evidence>
<dbReference type="SUPFAM" id="SSF55931">
    <property type="entry name" value="Glutamine synthetase/guanido kinase"/>
    <property type="match status" value="1"/>
</dbReference>
<evidence type="ECO:0000256" key="3">
    <source>
        <dbReference type="ARBA" id="ARBA00012220"/>
    </source>
</evidence>
<keyword evidence="6 10" id="KW-0547">Nucleotide-binding</keyword>
<evidence type="ECO:0000256" key="8">
    <source>
        <dbReference type="ARBA" id="ARBA00030585"/>
    </source>
</evidence>
<dbReference type="OMA" id="GIESSEW"/>
<dbReference type="Proteomes" id="UP000007799">
    <property type="component" value="Unassembled WGS sequence"/>
</dbReference>
<dbReference type="RefSeq" id="XP_004994227.1">
    <property type="nucleotide sequence ID" value="XM_004994170.1"/>
</dbReference>
<dbReference type="GO" id="GO:0004357">
    <property type="term" value="F:glutamate-cysteine ligase activity"/>
    <property type="evidence" value="ECO:0007669"/>
    <property type="project" value="UniProtKB-UniRule"/>
</dbReference>
<evidence type="ECO:0000313" key="11">
    <source>
        <dbReference type="EMBL" id="EGD73196.1"/>
    </source>
</evidence>
<dbReference type="GeneID" id="16074806"/>
<evidence type="ECO:0000256" key="9">
    <source>
        <dbReference type="ARBA" id="ARBA00032122"/>
    </source>
</evidence>
<dbReference type="PANTHER" id="PTHR11164:SF0">
    <property type="entry name" value="GLUTAMATE--CYSTEINE LIGASE CATALYTIC SUBUNIT"/>
    <property type="match status" value="1"/>
</dbReference>
<evidence type="ECO:0000256" key="2">
    <source>
        <dbReference type="ARBA" id="ARBA00008100"/>
    </source>
</evidence>
<dbReference type="EMBL" id="GL832965">
    <property type="protein sequence ID" value="EGD73196.1"/>
    <property type="molecule type" value="Genomic_DNA"/>
</dbReference>
<accession>F2U8Z3</accession>
<evidence type="ECO:0000256" key="6">
    <source>
        <dbReference type="ARBA" id="ARBA00022741"/>
    </source>
</evidence>
<protein>
    <recommendedName>
        <fullName evidence="3 10">Glutamate--cysteine ligase</fullName>
        <ecNumber evidence="3 10">6.3.2.2</ecNumber>
    </recommendedName>
    <alternativeName>
        <fullName evidence="9 10">Gamma-ECS</fullName>
    </alternativeName>
    <alternativeName>
        <fullName evidence="8 10">Gamma-glutamylcysteine synthetase</fullName>
    </alternativeName>
</protein>
<comment type="similarity">
    <text evidence="2 10">Belongs to the glutamate--cysteine ligase type 3 family.</text>
</comment>
<dbReference type="Gene3D" id="3.30.590.50">
    <property type="match status" value="1"/>
</dbReference>
<dbReference type="GO" id="GO:0017109">
    <property type="term" value="C:glutamate-cysteine ligase complex"/>
    <property type="evidence" value="ECO:0007669"/>
    <property type="project" value="TreeGrafter"/>
</dbReference>
<evidence type="ECO:0000256" key="5">
    <source>
        <dbReference type="ARBA" id="ARBA00022684"/>
    </source>
</evidence>
<proteinExistence type="inferred from homology"/>
<dbReference type="KEGG" id="sre:PTSG_04910"/>
<gene>
    <name evidence="11" type="ORF">PTSG_04910</name>
</gene>
<keyword evidence="7 10" id="KW-0067">ATP-binding</keyword>
<dbReference type="InterPro" id="IPR004308">
    <property type="entry name" value="GCS"/>
</dbReference>
<comment type="pathway">
    <text evidence="1 10">Sulfur metabolism; glutathione biosynthesis; glutathione from L-cysteine and L-glutamate: step 1/2.</text>
</comment>
<dbReference type="InParanoid" id="F2U8Z3"/>
<evidence type="ECO:0000256" key="7">
    <source>
        <dbReference type="ARBA" id="ARBA00022840"/>
    </source>
</evidence>
<dbReference type="GO" id="GO:0006750">
    <property type="term" value="P:glutathione biosynthetic process"/>
    <property type="evidence" value="ECO:0007669"/>
    <property type="project" value="UniProtKB-UniRule"/>
</dbReference>
<evidence type="ECO:0000256" key="1">
    <source>
        <dbReference type="ARBA" id="ARBA00005006"/>
    </source>
</evidence>
<dbReference type="GO" id="GO:0005524">
    <property type="term" value="F:ATP binding"/>
    <property type="evidence" value="ECO:0007669"/>
    <property type="project" value="UniProtKB-UniRule"/>
</dbReference>
<dbReference type="UniPathway" id="UPA00142">
    <property type="reaction ID" value="UER00209"/>
</dbReference>
<dbReference type="AlphaFoldDB" id="F2U8Z3"/>
<comment type="catalytic activity">
    <reaction evidence="10">
        <text>L-cysteine + L-glutamate + ATP = gamma-L-glutamyl-L-cysteine + ADP + phosphate + H(+)</text>
        <dbReference type="Rhea" id="RHEA:13285"/>
        <dbReference type="ChEBI" id="CHEBI:15378"/>
        <dbReference type="ChEBI" id="CHEBI:29985"/>
        <dbReference type="ChEBI" id="CHEBI:30616"/>
        <dbReference type="ChEBI" id="CHEBI:35235"/>
        <dbReference type="ChEBI" id="CHEBI:43474"/>
        <dbReference type="ChEBI" id="CHEBI:58173"/>
        <dbReference type="ChEBI" id="CHEBI:456216"/>
        <dbReference type="EC" id="6.3.2.2"/>
    </reaction>
</comment>
<evidence type="ECO:0000313" key="12">
    <source>
        <dbReference type="Proteomes" id="UP000007799"/>
    </source>
</evidence>
<dbReference type="EC" id="6.3.2.2" evidence="3 10"/>
<dbReference type="PANTHER" id="PTHR11164">
    <property type="entry name" value="GLUTAMATE CYSTEINE LIGASE"/>
    <property type="match status" value="1"/>
</dbReference>
<dbReference type="eggNOG" id="KOG3754">
    <property type="taxonomic scope" value="Eukaryota"/>
</dbReference>
<evidence type="ECO:0000256" key="4">
    <source>
        <dbReference type="ARBA" id="ARBA00022598"/>
    </source>
</evidence>